<organism evidence="1 2">
    <name type="scientific">Pristionchus pacificus</name>
    <name type="common">Parasitic nematode worm</name>
    <dbReference type="NCBI Taxonomy" id="54126"/>
    <lineage>
        <taxon>Eukaryota</taxon>
        <taxon>Metazoa</taxon>
        <taxon>Ecdysozoa</taxon>
        <taxon>Nematoda</taxon>
        <taxon>Chromadorea</taxon>
        <taxon>Rhabditida</taxon>
        <taxon>Rhabditina</taxon>
        <taxon>Diplogasteromorpha</taxon>
        <taxon>Diplogasteroidea</taxon>
        <taxon>Neodiplogasteridae</taxon>
        <taxon>Pristionchus</taxon>
    </lineage>
</organism>
<dbReference type="Pfam" id="PF13561">
    <property type="entry name" value="adh_short_C2"/>
    <property type="match status" value="1"/>
</dbReference>
<dbReference type="Gene3D" id="3.40.50.720">
    <property type="entry name" value="NAD(P)-binding Rossmann-like Domain"/>
    <property type="match status" value="1"/>
</dbReference>
<dbReference type="InterPro" id="IPR020904">
    <property type="entry name" value="Sc_DH/Rdtase_CS"/>
</dbReference>
<dbReference type="PROSITE" id="PS00061">
    <property type="entry name" value="ADH_SHORT"/>
    <property type="match status" value="1"/>
</dbReference>
<dbReference type="InterPro" id="IPR036291">
    <property type="entry name" value="NAD(P)-bd_dom_sf"/>
</dbReference>
<dbReference type="PANTHER" id="PTHR44115">
    <property type="entry name" value="PROTEIN CBG09704"/>
    <property type="match status" value="1"/>
</dbReference>
<reference evidence="1" key="2">
    <citation type="submission" date="2022-06" db="UniProtKB">
        <authorList>
            <consortium name="EnsemblMetazoa"/>
        </authorList>
    </citation>
    <scope>IDENTIFICATION</scope>
    <source>
        <strain evidence="1">PS312</strain>
    </source>
</reference>
<dbReference type="EnsemblMetazoa" id="PPA41467.1">
    <property type="protein sequence ID" value="PPA41467.1"/>
    <property type="gene ID" value="WBGene00279836"/>
</dbReference>
<dbReference type="OrthoDB" id="47007at2759"/>
<sequence>MYQAATTVISSFFNGKVVIVTGSSVGIGRETARRFAENGAKVTITGRNIAALQETEKICIRSGSKKGDIHIVVGDLNLKETQESIIKETIENFGKLDVLVNNAGAMIPNMEGKRGIDIPDEELRAVMDNNLFTCSSDNGQSRLPNCSMVSLTRLAVPHLETTKGAIVNVSSIAAQPHLSKDFYYNISKAAVDQLTTQLAGNLILKGIRVNSVNPGATSTEFVTRHAGEEVKQQLKAAWETPDIIPIGRMGKVEDIAKVILFLSDRSQSEFIIGQHIIVDGGSSLLNNLMCAISVF</sequence>
<proteinExistence type="predicted"/>
<keyword evidence="2" id="KW-1185">Reference proteome</keyword>
<dbReference type="AlphaFoldDB" id="A0A2A6CLE3"/>
<name>A0A2A6CLE3_PRIPA</name>
<gene>
    <name evidence="1" type="primary">WBGene00279836</name>
</gene>
<reference evidence="2" key="1">
    <citation type="journal article" date="2008" name="Nat. Genet.">
        <title>The Pristionchus pacificus genome provides a unique perspective on nematode lifestyle and parasitism.</title>
        <authorList>
            <person name="Dieterich C."/>
            <person name="Clifton S.W."/>
            <person name="Schuster L.N."/>
            <person name="Chinwalla A."/>
            <person name="Delehaunty K."/>
            <person name="Dinkelacker I."/>
            <person name="Fulton L."/>
            <person name="Fulton R."/>
            <person name="Godfrey J."/>
            <person name="Minx P."/>
            <person name="Mitreva M."/>
            <person name="Roeseler W."/>
            <person name="Tian H."/>
            <person name="Witte H."/>
            <person name="Yang S.P."/>
            <person name="Wilson R.K."/>
            <person name="Sommer R.J."/>
        </authorList>
    </citation>
    <scope>NUCLEOTIDE SEQUENCE [LARGE SCALE GENOMIC DNA]</scope>
    <source>
        <strain evidence="2">PS312</strain>
    </source>
</reference>
<accession>A0A2A6CLE3</accession>
<accession>A0A8R1UXT0</accession>
<dbReference type="PRINTS" id="PR00081">
    <property type="entry name" value="GDHRDH"/>
</dbReference>
<dbReference type="Proteomes" id="UP000005239">
    <property type="component" value="Unassembled WGS sequence"/>
</dbReference>
<dbReference type="FunFam" id="3.40.50.720:FF:000084">
    <property type="entry name" value="Short-chain dehydrogenase reductase"/>
    <property type="match status" value="1"/>
</dbReference>
<dbReference type="PANTHER" id="PTHR44115:SF4">
    <property type="entry name" value="OXIDOREDUCTASE"/>
    <property type="match status" value="1"/>
</dbReference>
<dbReference type="SUPFAM" id="SSF51735">
    <property type="entry name" value="NAD(P)-binding Rossmann-fold domains"/>
    <property type="match status" value="1"/>
</dbReference>
<protein>
    <submittedName>
        <fullName evidence="1">Dehydrogenase</fullName>
    </submittedName>
</protein>
<evidence type="ECO:0000313" key="1">
    <source>
        <dbReference type="EnsemblMetazoa" id="PPA41467.1"/>
    </source>
</evidence>
<evidence type="ECO:0000313" key="2">
    <source>
        <dbReference type="Proteomes" id="UP000005239"/>
    </source>
</evidence>
<dbReference type="InterPro" id="IPR002347">
    <property type="entry name" value="SDR_fam"/>
</dbReference>
<dbReference type="PRINTS" id="PR00080">
    <property type="entry name" value="SDRFAMILY"/>
</dbReference>